<dbReference type="Proteomes" id="UP001552299">
    <property type="component" value="Unassembled WGS sequence"/>
</dbReference>
<evidence type="ECO:0000313" key="5">
    <source>
        <dbReference type="Proteomes" id="UP001552299"/>
    </source>
</evidence>
<name>A0ABD0VQM7_DENTH</name>
<dbReference type="FunFam" id="3.30.420.10:FF:000054">
    <property type="entry name" value="Werner Syndrome-like exonuclease"/>
    <property type="match status" value="1"/>
</dbReference>
<evidence type="ECO:0000313" key="4">
    <source>
        <dbReference type="EMBL" id="KAL0927392.1"/>
    </source>
</evidence>
<sequence length="212" mass="24484">MATEIEQHSETDFTVLFNDTDYIKTTLTSSGDEVDSWISDILRIHRRRLSRLIVGIDLEWRPSYSRYQNPIALLQICVGRRCLIFKLLFADYIPASLGEFLADLRFTFVGVGVQADADRLENERGLYVSNAVDLRDLANEMMERNDMKRKGLAGLAREVMGVFLNKPKYVTMSRWDQFYLSMEQIMYACVDAFVSFEIGRRLNDVSTRPAQI</sequence>
<accession>A0ABD0VQM7</accession>
<feature type="domain" description="3'-5' exonuclease" evidence="3">
    <location>
        <begin position="53"/>
        <end position="203"/>
    </location>
</feature>
<dbReference type="Pfam" id="PF01612">
    <property type="entry name" value="DNA_pol_A_exo1"/>
    <property type="match status" value="1"/>
</dbReference>
<evidence type="ECO:0000256" key="2">
    <source>
        <dbReference type="ARBA" id="ARBA00022801"/>
    </source>
</evidence>
<dbReference type="PANTHER" id="PTHR13620">
    <property type="entry name" value="3-5 EXONUCLEASE"/>
    <property type="match status" value="1"/>
</dbReference>
<protein>
    <recommendedName>
        <fullName evidence="3">3'-5' exonuclease domain-containing protein</fullName>
    </recommendedName>
</protein>
<dbReference type="InterPro" id="IPR002562">
    <property type="entry name" value="3'-5'_exonuclease_dom"/>
</dbReference>
<dbReference type="SUPFAM" id="SSF53098">
    <property type="entry name" value="Ribonuclease H-like"/>
    <property type="match status" value="1"/>
</dbReference>
<organism evidence="4 5">
    <name type="scientific">Dendrobium thyrsiflorum</name>
    <name type="common">Pinecone-like raceme dendrobium</name>
    <name type="synonym">Orchid</name>
    <dbReference type="NCBI Taxonomy" id="117978"/>
    <lineage>
        <taxon>Eukaryota</taxon>
        <taxon>Viridiplantae</taxon>
        <taxon>Streptophyta</taxon>
        <taxon>Embryophyta</taxon>
        <taxon>Tracheophyta</taxon>
        <taxon>Spermatophyta</taxon>
        <taxon>Magnoliopsida</taxon>
        <taxon>Liliopsida</taxon>
        <taxon>Asparagales</taxon>
        <taxon>Orchidaceae</taxon>
        <taxon>Epidendroideae</taxon>
        <taxon>Malaxideae</taxon>
        <taxon>Dendrobiinae</taxon>
        <taxon>Dendrobium</taxon>
    </lineage>
</organism>
<dbReference type="AlphaFoldDB" id="A0ABD0VQM7"/>
<dbReference type="EMBL" id="JANQDX010000002">
    <property type="protein sequence ID" value="KAL0927392.1"/>
    <property type="molecule type" value="Genomic_DNA"/>
</dbReference>
<evidence type="ECO:0000256" key="1">
    <source>
        <dbReference type="ARBA" id="ARBA00022722"/>
    </source>
</evidence>
<dbReference type="InterPro" id="IPR051132">
    <property type="entry name" value="3-5_Exonuclease_domain"/>
</dbReference>
<dbReference type="InterPro" id="IPR012337">
    <property type="entry name" value="RNaseH-like_sf"/>
</dbReference>
<dbReference type="GO" id="GO:0008408">
    <property type="term" value="F:3'-5' exonuclease activity"/>
    <property type="evidence" value="ECO:0007669"/>
    <property type="project" value="UniProtKB-ARBA"/>
</dbReference>
<keyword evidence="2" id="KW-0378">Hydrolase</keyword>
<comment type="caution">
    <text evidence="4">The sequence shown here is derived from an EMBL/GenBank/DDBJ whole genome shotgun (WGS) entry which is preliminary data.</text>
</comment>
<dbReference type="PANTHER" id="PTHR13620:SF105">
    <property type="entry name" value="OS01G0737700 PROTEIN"/>
    <property type="match status" value="1"/>
</dbReference>
<dbReference type="Gene3D" id="3.30.420.10">
    <property type="entry name" value="Ribonuclease H-like superfamily/Ribonuclease H"/>
    <property type="match status" value="1"/>
</dbReference>
<gene>
    <name evidence="4" type="ORF">M5K25_001557</name>
</gene>
<keyword evidence="1" id="KW-0540">Nuclease</keyword>
<proteinExistence type="predicted"/>
<dbReference type="CDD" id="cd06141">
    <property type="entry name" value="WRN_exo"/>
    <property type="match status" value="1"/>
</dbReference>
<reference evidence="4 5" key="1">
    <citation type="journal article" date="2024" name="Plant Biotechnol. J.">
        <title>Dendrobium thyrsiflorum genome and its molecular insights into genes involved in important horticultural traits.</title>
        <authorList>
            <person name="Chen B."/>
            <person name="Wang J.Y."/>
            <person name="Zheng P.J."/>
            <person name="Li K.L."/>
            <person name="Liang Y.M."/>
            <person name="Chen X.F."/>
            <person name="Zhang C."/>
            <person name="Zhao X."/>
            <person name="He X."/>
            <person name="Zhang G.Q."/>
            <person name="Liu Z.J."/>
            <person name="Xu Q."/>
        </authorList>
    </citation>
    <scope>NUCLEOTIDE SEQUENCE [LARGE SCALE GENOMIC DNA]</scope>
    <source>
        <strain evidence="4">GZMU011</strain>
    </source>
</reference>
<evidence type="ECO:0000259" key="3">
    <source>
        <dbReference type="Pfam" id="PF01612"/>
    </source>
</evidence>
<keyword evidence="5" id="KW-1185">Reference proteome</keyword>
<dbReference type="InterPro" id="IPR036397">
    <property type="entry name" value="RNaseH_sf"/>
</dbReference>